<evidence type="ECO:0000256" key="2">
    <source>
        <dbReference type="ARBA" id="ARBA00006171"/>
    </source>
</evidence>
<dbReference type="RefSeq" id="WP_189627083.1">
    <property type="nucleotide sequence ID" value="NZ_BNAF01000009.1"/>
</dbReference>
<reference evidence="7" key="1">
    <citation type="journal article" date="2019" name="Int. J. Syst. Evol. Microbiol.">
        <title>The Global Catalogue of Microorganisms (GCM) 10K type strain sequencing project: providing services to taxonomists for standard genome sequencing and annotation.</title>
        <authorList>
            <consortium name="The Broad Institute Genomics Platform"/>
            <consortium name="The Broad Institute Genome Sequencing Center for Infectious Disease"/>
            <person name="Wu L."/>
            <person name="Ma J."/>
        </authorList>
    </citation>
    <scope>NUCLEOTIDE SEQUENCE [LARGE SCALE GENOMIC DNA]</scope>
    <source>
        <strain evidence="7">CGMCC 1.12966</strain>
    </source>
</reference>
<evidence type="ECO:0000313" key="7">
    <source>
        <dbReference type="Proteomes" id="UP000620550"/>
    </source>
</evidence>
<evidence type="ECO:0000313" key="6">
    <source>
        <dbReference type="EMBL" id="GHE41222.1"/>
    </source>
</evidence>
<dbReference type="NCBIfam" id="TIGR01509">
    <property type="entry name" value="HAD-SF-IA-v3"/>
    <property type="match status" value="1"/>
</dbReference>
<comment type="caution">
    <text evidence="6">The sequence shown here is derived from an EMBL/GenBank/DDBJ whole genome shotgun (WGS) entry which is preliminary data.</text>
</comment>
<dbReference type="Gene3D" id="1.10.150.240">
    <property type="entry name" value="Putative phosphatase, domain 2"/>
    <property type="match status" value="1"/>
</dbReference>
<accession>A0ABQ3HYT2</accession>
<comment type="similarity">
    <text evidence="2">Belongs to the HAD-like hydrolase superfamily. CbbY/CbbZ/Gph/YieH family.</text>
</comment>
<dbReference type="SFLD" id="SFLDG01129">
    <property type="entry name" value="C1.5:_HAD__Beta-PGM__Phosphata"/>
    <property type="match status" value="1"/>
</dbReference>
<dbReference type="SFLD" id="SFLDS00003">
    <property type="entry name" value="Haloacid_Dehalogenase"/>
    <property type="match status" value="1"/>
</dbReference>
<dbReference type="PANTHER" id="PTHR46193:SF18">
    <property type="entry name" value="HEXITOL PHOSPHATASE B"/>
    <property type="match status" value="1"/>
</dbReference>
<evidence type="ECO:0000256" key="3">
    <source>
        <dbReference type="ARBA" id="ARBA00022723"/>
    </source>
</evidence>
<dbReference type="InterPro" id="IPR036412">
    <property type="entry name" value="HAD-like_sf"/>
</dbReference>
<dbReference type="PRINTS" id="PR00413">
    <property type="entry name" value="HADHALOGNASE"/>
</dbReference>
<dbReference type="InterPro" id="IPR006439">
    <property type="entry name" value="HAD-SF_hydro_IA"/>
</dbReference>
<dbReference type="InterPro" id="IPR041492">
    <property type="entry name" value="HAD_2"/>
</dbReference>
<dbReference type="SUPFAM" id="SSF56784">
    <property type="entry name" value="HAD-like"/>
    <property type="match status" value="1"/>
</dbReference>
<keyword evidence="3" id="KW-0479">Metal-binding</keyword>
<sequence length="216" mass="24450">MEQIEAVLFDLDGTLIDSEHFYYSNWQPILAEHFDLTITFEDWLALFAGHTLARNVHFLKKNWGIETSEAFMWKETRAAYARADMRTISLMPFAREILQNLHAAGKRIGLVTSSYQTTVDTVLGHHGLLGFFEFFVTREKVVQAKPNAEPYLMATKLMGLAPVNLLAVEDTATGLRAAQDAGLRCVAVSRQAVERARLTSADYMMENLFEVNEMLL</sequence>
<evidence type="ECO:0000256" key="4">
    <source>
        <dbReference type="ARBA" id="ARBA00022842"/>
    </source>
</evidence>
<evidence type="ECO:0000256" key="1">
    <source>
        <dbReference type="ARBA" id="ARBA00001946"/>
    </source>
</evidence>
<protein>
    <submittedName>
        <fullName evidence="6">Haloacid dehalogenase</fullName>
    </submittedName>
</protein>
<dbReference type="Gene3D" id="3.40.50.1000">
    <property type="entry name" value="HAD superfamily/HAD-like"/>
    <property type="match status" value="1"/>
</dbReference>
<evidence type="ECO:0000256" key="5">
    <source>
        <dbReference type="ARBA" id="ARBA00023277"/>
    </source>
</evidence>
<keyword evidence="7" id="KW-1185">Reference proteome</keyword>
<proteinExistence type="inferred from homology"/>
<organism evidence="6 7">
    <name type="scientific">Sphingobacterium griseoflavum</name>
    <dbReference type="NCBI Taxonomy" id="1474952"/>
    <lineage>
        <taxon>Bacteria</taxon>
        <taxon>Pseudomonadati</taxon>
        <taxon>Bacteroidota</taxon>
        <taxon>Sphingobacteriia</taxon>
        <taxon>Sphingobacteriales</taxon>
        <taxon>Sphingobacteriaceae</taxon>
        <taxon>Sphingobacterium</taxon>
    </lineage>
</organism>
<dbReference type="Pfam" id="PF13419">
    <property type="entry name" value="HAD_2"/>
    <property type="match status" value="1"/>
</dbReference>
<dbReference type="EMBL" id="BNAF01000009">
    <property type="protein sequence ID" value="GHE41222.1"/>
    <property type="molecule type" value="Genomic_DNA"/>
</dbReference>
<dbReference type="InterPro" id="IPR051600">
    <property type="entry name" value="Beta-PGM-like"/>
</dbReference>
<dbReference type="InterPro" id="IPR023198">
    <property type="entry name" value="PGP-like_dom2"/>
</dbReference>
<name>A0ABQ3HYT2_9SPHI</name>
<comment type="cofactor">
    <cofactor evidence="1">
        <name>Mg(2+)</name>
        <dbReference type="ChEBI" id="CHEBI:18420"/>
    </cofactor>
</comment>
<dbReference type="Proteomes" id="UP000620550">
    <property type="component" value="Unassembled WGS sequence"/>
</dbReference>
<keyword evidence="4" id="KW-0460">Magnesium</keyword>
<keyword evidence="5" id="KW-0119">Carbohydrate metabolism</keyword>
<dbReference type="InterPro" id="IPR023214">
    <property type="entry name" value="HAD_sf"/>
</dbReference>
<dbReference type="PANTHER" id="PTHR46193">
    <property type="entry name" value="6-PHOSPHOGLUCONATE PHOSPHATASE"/>
    <property type="match status" value="1"/>
</dbReference>
<gene>
    <name evidence="6" type="ORF">GCM10017764_25660</name>
</gene>
<dbReference type="CDD" id="cd07505">
    <property type="entry name" value="HAD_BPGM-like"/>
    <property type="match status" value="1"/>
</dbReference>